<name>A0A0E9REY4_ANGAN</name>
<sequence length="32" mass="3501">MSSFGVQFGPLHISTFVATSTLSLIDFLNSWP</sequence>
<evidence type="ECO:0000313" key="1">
    <source>
        <dbReference type="EMBL" id="JAH27654.1"/>
    </source>
</evidence>
<reference evidence="1" key="2">
    <citation type="journal article" date="2015" name="Fish Shellfish Immunol.">
        <title>Early steps in the European eel (Anguilla anguilla)-Vibrio vulnificus interaction in the gills: Role of the RtxA13 toxin.</title>
        <authorList>
            <person name="Callol A."/>
            <person name="Pajuelo D."/>
            <person name="Ebbesson L."/>
            <person name="Teles M."/>
            <person name="MacKenzie S."/>
            <person name="Amaro C."/>
        </authorList>
    </citation>
    <scope>NUCLEOTIDE SEQUENCE</scope>
</reference>
<organism evidence="1">
    <name type="scientific">Anguilla anguilla</name>
    <name type="common">European freshwater eel</name>
    <name type="synonym">Muraena anguilla</name>
    <dbReference type="NCBI Taxonomy" id="7936"/>
    <lineage>
        <taxon>Eukaryota</taxon>
        <taxon>Metazoa</taxon>
        <taxon>Chordata</taxon>
        <taxon>Craniata</taxon>
        <taxon>Vertebrata</taxon>
        <taxon>Euteleostomi</taxon>
        <taxon>Actinopterygii</taxon>
        <taxon>Neopterygii</taxon>
        <taxon>Teleostei</taxon>
        <taxon>Anguilliformes</taxon>
        <taxon>Anguillidae</taxon>
        <taxon>Anguilla</taxon>
    </lineage>
</organism>
<reference evidence="1" key="1">
    <citation type="submission" date="2014-11" db="EMBL/GenBank/DDBJ databases">
        <authorList>
            <person name="Amaro Gonzalez C."/>
        </authorList>
    </citation>
    <scope>NUCLEOTIDE SEQUENCE</scope>
</reference>
<accession>A0A0E9REY4</accession>
<proteinExistence type="predicted"/>
<protein>
    <submittedName>
        <fullName evidence="1">Uncharacterized protein</fullName>
    </submittedName>
</protein>
<dbReference type="EMBL" id="GBXM01080923">
    <property type="protein sequence ID" value="JAH27654.1"/>
    <property type="molecule type" value="Transcribed_RNA"/>
</dbReference>
<dbReference type="AlphaFoldDB" id="A0A0E9REY4"/>